<evidence type="ECO:0000313" key="2">
    <source>
        <dbReference type="EMBL" id="MQR01784.1"/>
    </source>
</evidence>
<organism evidence="2 3">
    <name type="scientific">Glaciimonas soli</name>
    <dbReference type="NCBI Taxonomy" id="2590999"/>
    <lineage>
        <taxon>Bacteria</taxon>
        <taxon>Pseudomonadati</taxon>
        <taxon>Pseudomonadota</taxon>
        <taxon>Betaproteobacteria</taxon>
        <taxon>Burkholderiales</taxon>
        <taxon>Oxalobacteraceae</taxon>
        <taxon>Glaciimonas</taxon>
    </lineage>
</organism>
<dbReference type="PANTHER" id="PTHR33221">
    <property type="entry name" value="WINGED HELIX-TURN-HELIX TRANSCRIPTIONAL REGULATOR, RRF2 FAMILY"/>
    <property type="match status" value="1"/>
</dbReference>
<accession>A0A843YVS1</accession>
<dbReference type="InterPro" id="IPR036388">
    <property type="entry name" value="WH-like_DNA-bd_sf"/>
</dbReference>
<dbReference type="AlphaFoldDB" id="A0A843YVS1"/>
<dbReference type="OrthoDB" id="9795923at2"/>
<gene>
    <name evidence="2" type="ORF">GEV47_13980</name>
</gene>
<dbReference type="GO" id="GO:0005829">
    <property type="term" value="C:cytosol"/>
    <property type="evidence" value="ECO:0007669"/>
    <property type="project" value="TreeGrafter"/>
</dbReference>
<keyword evidence="3" id="KW-1185">Reference proteome</keyword>
<dbReference type="GO" id="GO:0003677">
    <property type="term" value="F:DNA binding"/>
    <property type="evidence" value="ECO:0007669"/>
    <property type="project" value="UniProtKB-KW"/>
</dbReference>
<dbReference type="SUPFAM" id="SSF46785">
    <property type="entry name" value="Winged helix' DNA-binding domain"/>
    <property type="match status" value="1"/>
</dbReference>
<sequence length="154" mass="16941">MRLTRFSDIGLRVLMYLSRAGERPVPVTVAEIAAQFDIPVNHLVKVVGHLARSGWILATRGRNGGVRLCVDASTLKIGTVLRELEGDAELADCDGQPCSLRQDCQLRYALKLGLRAFYNAMDAYTLHDVSAGSTGEQIVRMHRDFLGQPELSDS</sequence>
<evidence type="ECO:0000256" key="1">
    <source>
        <dbReference type="ARBA" id="ARBA00023125"/>
    </source>
</evidence>
<protein>
    <submittedName>
        <fullName evidence="2">Rrf2 family transcriptional regulator</fullName>
    </submittedName>
</protein>
<dbReference type="RefSeq" id="WP_153235374.1">
    <property type="nucleotide sequence ID" value="NZ_WINI01000007.1"/>
</dbReference>
<comment type="caution">
    <text evidence="2">The sequence shown here is derived from an EMBL/GenBank/DDBJ whole genome shotgun (WGS) entry which is preliminary data.</text>
</comment>
<dbReference type="PROSITE" id="PS51197">
    <property type="entry name" value="HTH_RRF2_2"/>
    <property type="match status" value="1"/>
</dbReference>
<dbReference type="Pfam" id="PF02082">
    <property type="entry name" value="Rrf2"/>
    <property type="match status" value="1"/>
</dbReference>
<dbReference type="Proteomes" id="UP000451565">
    <property type="component" value="Unassembled WGS sequence"/>
</dbReference>
<name>A0A843YVS1_9BURK</name>
<proteinExistence type="predicted"/>
<keyword evidence="1" id="KW-0238">DNA-binding</keyword>
<dbReference type="EMBL" id="WINI01000007">
    <property type="protein sequence ID" value="MQR01784.1"/>
    <property type="molecule type" value="Genomic_DNA"/>
</dbReference>
<dbReference type="Gene3D" id="1.10.10.10">
    <property type="entry name" value="Winged helix-like DNA-binding domain superfamily/Winged helix DNA-binding domain"/>
    <property type="match status" value="1"/>
</dbReference>
<dbReference type="GO" id="GO:0003700">
    <property type="term" value="F:DNA-binding transcription factor activity"/>
    <property type="evidence" value="ECO:0007669"/>
    <property type="project" value="TreeGrafter"/>
</dbReference>
<dbReference type="InterPro" id="IPR000944">
    <property type="entry name" value="Tscrpt_reg_Rrf2"/>
</dbReference>
<dbReference type="PANTHER" id="PTHR33221:SF4">
    <property type="entry name" value="HTH-TYPE TRANSCRIPTIONAL REPRESSOR NSRR"/>
    <property type="match status" value="1"/>
</dbReference>
<dbReference type="InterPro" id="IPR036390">
    <property type="entry name" value="WH_DNA-bd_sf"/>
</dbReference>
<evidence type="ECO:0000313" key="3">
    <source>
        <dbReference type="Proteomes" id="UP000451565"/>
    </source>
</evidence>
<reference evidence="2 3" key="1">
    <citation type="submission" date="2019-10" db="EMBL/GenBank/DDBJ databases">
        <title>Glaciimonas soli sp. nov., a psychrophilic bacterium isolated from the forest soil of a high elevation mountain in Taiwan.</title>
        <authorList>
            <person name="Wang L.-T."/>
            <person name="Shieh W.Y."/>
        </authorList>
    </citation>
    <scope>NUCLEOTIDE SEQUENCE [LARGE SCALE GENOMIC DNA]</scope>
    <source>
        <strain evidence="2 3">GS1</strain>
    </source>
</reference>
<dbReference type="NCBIfam" id="TIGR00738">
    <property type="entry name" value="rrf2_super"/>
    <property type="match status" value="1"/>
</dbReference>